<protein>
    <submittedName>
        <fullName evidence="1">Uncharacterized protein</fullName>
    </submittedName>
</protein>
<sequence>MIPKSKGAEDSCPSCHQILVCREKEYKGETSLQWQYKDREEAHFSFDFKTKKSACKETAGGSQASTVQSSVTADKLNLDGIALPGDQVDQITKTAAEMTERMLCVFNGVQRVCNNAGITHPATIGMIFNQVCENRRSE</sequence>
<reference evidence="1" key="1">
    <citation type="submission" date="2022-05" db="EMBL/GenBank/DDBJ databases">
        <title>Diverse viruses of marine archaea discovered using metagenomics.</title>
        <authorList>
            <person name="Zhou Y."/>
        </authorList>
    </citation>
    <scope>NUCLEOTIDE SEQUENCE</scope>
    <source>
        <strain evidence="1">YSH_354833</strain>
    </source>
</reference>
<name>A0A976UB54_9CAUD</name>
<accession>A0A976UB54</accession>
<proteinExistence type="predicted"/>
<dbReference type="EMBL" id="ON649703">
    <property type="protein sequence ID" value="UVF62645.1"/>
    <property type="molecule type" value="Genomic_DNA"/>
</dbReference>
<organism evidence="1">
    <name type="scientific">Yangshan Harbor Nitrososphaeria virus</name>
    <dbReference type="NCBI Taxonomy" id="2969597"/>
    <lineage>
        <taxon>Viruses</taxon>
        <taxon>Duplodnaviria</taxon>
        <taxon>Heunggongvirae</taxon>
        <taxon>Uroviricota</taxon>
        <taxon>Caudoviricetes</taxon>
    </lineage>
</organism>
<evidence type="ECO:0000313" key="1">
    <source>
        <dbReference type="EMBL" id="UVF62645.1"/>
    </source>
</evidence>